<evidence type="ECO:0000313" key="7">
    <source>
        <dbReference type="EMBL" id="AGY92648.1"/>
    </source>
</evidence>
<proteinExistence type="predicted"/>
<evidence type="ECO:0000313" key="8">
    <source>
        <dbReference type="Proteomes" id="UP000017640"/>
    </source>
</evidence>
<dbReference type="GO" id="GO:0005737">
    <property type="term" value="C:cytoplasm"/>
    <property type="evidence" value="ECO:0007669"/>
    <property type="project" value="TreeGrafter"/>
</dbReference>
<dbReference type="CDD" id="cd16442">
    <property type="entry name" value="BPL"/>
    <property type="match status" value="1"/>
</dbReference>
<evidence type="ECO:0000256" key="2">
    <source>
        <dbReference type="ARBA" id="ARBA00023267"/>
    </source>
</evidence>
<evidence type="ECO:0000256" key="3">
    <source>
        <dbReference type="ARBA" id="ARBA00024227"/>
    </source>
</evidence>
<dbReference type="InterPro" id="IPR004408">
    <property type="entry name" value="Biotin_CoA_COase_ligase"/>
</dbReference>
<accession>U5T8B7</accession>
<feature type="domain" description="BPL/LPL catalytic" evidence="6">
    <location>
        <begin position="17"/>
        <end position="129"/>
    </location>
</feature>
<dbReference type="Gene3D" id="3.30.930.10">
    <property type="entry name" value="Bira Bifunctional Protein, Domain 2"/>
    <property type="match status" value="1"/>
</dbReference>
<gene>
    <name evidence="7" type="ORF">SPICUR_08605</name>
</gene>
<dbReference type="eggNOG" id="COG0340">
    <property type="taxonomic scope" value="Bacteria"/>
</dbReference>
<dbReference type="SUPFAM" id="SSF55681">
    <property type="entry name" value="Class II aaRS and biotin synthetases"/>
    <property type="match status" value="1"/>
</dbReference>
<dbReference type="EMBL" id="CP005990">
    <property type="protein sequence ID" value="AGY92648.1"/>
    <property type="molecule type" value="Genomic_DNA"/>
</dbReference>
<keyword evidence="2" id="KW-0092">Biotin</keyword>
<dbReference type="HOGENOM" id="CLU_051096_4_1_6"/>
<dbReference type="Pfam" id="PF03099">
    <property type="entry name" value="BPL_LplA_LipB"/>
    <property type="match status" value="1"/>
</dbReference>
<dbReference type="PANTHER" id="PTHR12835">
    <property type="entry name" value="BIOTIN PROTEIN LIGASE"/>
    <property type="match status" value="1"/>
</dbReference>
<sequence length="246" mass="26126">MGERWVHTSIHVFETLESTSQWLADHPPDEPALVIADQQTRGRGRQGRQWASPTGGLYFSVGVPVPPSQSIPPALSLLVGLQLTEILQSHGFAGIHLKWPNDLVVGDAKLAGLLVERLPNLLIIGVGINTMAGHVGRLPADRRAMGLHQLADGVVDDALLGALGGGVLDATAWSATQAEWLLAERWPAFDILAGRNIVVDQAGGVALEGRVAGITPTGELRLITDTGERYLQAGECRIQGGWATPS</sequence>
<keyword evidence="1" id="KW-0436">Ligase</keyword>
<dbReference type="STRING" id="1335757.SPICUR_08605"/>
<dbReference type="InterPro" id="IPR004143">
    <property type="entry name" value="BPL_LPL_catalytic"/>
</dbReference>
<dbReference type="NCBIfam" id="TIGR00121">
    <property type="entry name" value="birA_ligase"/>
    <property type="match status" value="1"/>
</dbReference>
<dbReference type="KEGG" id="spiu:SPICUR_08605"/>
<dbReference type="Pfam" id="PF02237">
    <property type="entry name" value="BPL_C"/>
    <property type="match status" value="1"/>
</dbReference>
<protein>
    <recommendedName>
        <fullName evidence="3">biotin--[biotin carboxyl-carrier protein] ligase</fullName>
        <ecNumber evidence="3">6.3.4.15</ecNumber>
    </recommendedName>
</protein>
<keyword evidence="8" id="KW-1185">Reference proteome</keyword>
<evidence type="ECO:0000256" key="4">
    <source>
        <dbReference type="ARBA" id="ARBA00047846"/>
    </source>
</evidence>
<evidence type="ECO:0000259" key="6">
    <source>
        <dbReference type="Pfam" id="PF03099"/>
    </source>
</evidence>
<reference evidence="7 8" key="1">
    <citation type="journal article" date="2013" name="BMC Genomics">
        <title>Genomes of "Spiribacter", a streamlined, successful halophilic bacterium.</title>
        <authorList>
            <person name="Lopez-Perez M."/>
            <person name="Ghai R."/>
            <person name="Leon M.J."/>
            <person name="Rodriguez-Olmos A."/>
            <person name="Copa-Patino J.L."/>
            <person name="Soliveri J."/>
            <person name="Sanchez-Porro C."/>
            <person name="Ventosa A."/>
            <person name="Rodriguez-Valera F."/>
        </authorList>
    </citation>
    <scope>NUCLEOTIDE SEQUENCE [LARGE SCALE GENOMIC DNA]</scope>
    <source>
        <strain evidence="7 8">UAH-SP71</strain>
    </source>
</reference>
<name>U5T8B7_9GAMM</name>
<dbReference type="AlphaFoldDB" id="U5T8B7"/>
<dbReference type="GO" id="GO:0004077">
    <property type="term" value="F:biotin--[biotin carboxyl-carrier protein] ligase activity"/>
    <property type="evidence" value="ECO:0007669"/>
    <property type="project" value="UniProtKB-EC"/>
</dbReference>
<dbReference type="InterPro" id="IPR045864">
    <property type="entry name" value="aa-tRNA-synth_II/BPL/LPL"/>
</dbReference>
<dbReference type="InterPro" id="IPR003142">
    <property type="entry name" value="BPL_C"/>
</dbReference>
<comment type="catalytic activity">
    <reaction evidence="4">
        <text>biotin + L-lysyl-[protein] + ATP = N(6)-biotinyl-L-lysyl-[protein] + AMP + diphosphate + H(+)</text>
        <dbReference type="Rhea" id="RHEA:11756"/>
        <dbReference type="Rhea" id="RHEA-COMP:9752"/>
        <dbReference type="Rhea" id="RHEA-COMP:10505"/>
        <dbReference type="ChEBI" id="CHEBI:15378"/>
        <dbReference type="ChEBI" id="CHEBI:29969"/>
        <dbReference type="ChEBI" id="CHEBI:30616"/>
        <dbReference type="ChEBI" id="CHEBI:33019"/>
        <dbReference type="ChEBI" id="CHEBI:57586"/>
        <dbReference type="ChEBI" id="CHEBI:83144"/>
        <dbReference type="ChEBI" id="CHEBI:456215"/>
        <dbReference type="EC" id="6.3.4.15"/>
    </reaction>
</comment>
<dbReference type="Proteomes" id="UP000017640">
    <property type="component" value="Chromosome"/>
</dbReference>
<feature type="domain" description="Biotin protein ligase C-terminal" evidence="5">
    <location>
        <begin position="194"/>
        <end position="236"/>
    </location>
</feature>
<dbReference type="EC" id="6.3.4.15" evidence="3"/>
<dbReference type="PANTHER" id="PTHR12835:SF5">
    <property type="entry name" value="BIOTIN--PROTEIN LIGASE"/>
    <property type="match status" value="1"/>
</dbReference>
<organism evidence="7 8">
    <name type="scientific">Spiribacter curvatus</name>
    <dbReference type="NCBI Taxonomy" id="1335757"/>
    <lineage>
        <taxon>Bacteria</taxon>
        <taxon>Pseudomonadati</taxon>
        <taxon>Pseudomonadota</taxon>
        <taxon>Gammaproteobacteria</taxon>
        <taxon>Chromatiales</taxon>
        <taxon>Ectothiorhodospiraceae</taxon>
        <taxon>Spiribacter</taxon>
    </lineage>
</organism>
<evidence type="ECO:0000256" key="1">
    <source>
        <dbReference type="ARBA" id="ARBA00022598"/>
    </source>
</evidence>
<evidence type="ECO:0000259" key="5">
    <source>
        <dbReference type="Pfam" id="PF02237"/>
    </source>
</evidence>